<evidence type="ECO:0000313" key="8">
    <source>
        <dbReference type="Proteomes" id="UP001150238"/>
    </source>
</evidence>
<evidence type="ECO:0000256" key="3">
    <source>
        <dbReference type="ARBA" id="ARBA00022490"/>
    </source>
</evidence>
<comment type="subcellular location">
    <subcellularLocation>
        <location evidence="1">Cytoplasm</location>
    </subcellularLocation>
</comment>
<dbReference type="PANTHER" id="PTHR10527">
    <property type="entry name" value="IMPORTIN BETA"/>
    <property type="match status" value="1"/>
</dbReference>
<reference evidence="7" key="2">
    <citation type="journal article" date="2023" name="Proc. Natl. Acad. Sci. U.S.A.">
        <title>A global phylogenomic analysis of the shiitake genus Lentinula.</title>
        <authorList>
            <person name="Sierra-Patev S."/>
            <person name="Min B."/>
            <person name="Naranjo-Ortiz M."/>
            <person name="Looney B."/>
            <person name="Konkel Z."/>
            <person name="Slot J.C."/>
            <person name="Sakamoto Y."/>
            <person name="Steenwyk J.L."/>
            <person name="Rokas A."/>
            <person name="Carro J."/>
            <person name="Camarero S."/>
            <person name="Ferreira P."/>
            <person name="Molpeceres G."/>
            <person name="Ruiz-Duenas F.J."/>
            <person name="Serrano A."/>
            <person name="Henrissat B."/>
            <person name="Drula E."/>
            <person name="Hughes K.W."/>
            <person name="Mata J.L."/>
            <person name="Ishikawa N.K."/>
            <person name="Vargas-Isla R."/>
            <person name="Ushijima S."/>
            <person name="Smith C.A."/>
            <person name="Donoghue J."/>
            <person name="Ahrendt S."/>
            <person name="Andreopoulos W."/>
            <person name="He G."/>
            <person name="LaButti K."/>
            <person name="Lipzen A."/>
            <person name="Ng V."/>
            <person name="Riley R."/>
            <person name="Sandor L."/>
            <person name="Barry K."/>
            <person name="Martinez A.T."/>
            <person name="Xiao Y."/>
            <person name="Gibbons J.G."/>
            <person name="Terashima K."/>
            <person name="Grigoriev I.V."/>
            <person name="Hibbett D."/>
        </authorList>
    </citation>
    <scope>NUCLEOTIDE SEQUENCE</scope>
    <source>
        <strain evidence="7">Sp2 HRB7682 ss15</strain>
    </source>
</reference>
<gene>
    <name evidence="7" type="ORF">C8J55DRAFT_494452</name>
</gene>
<evidence type="ECO:0000256" key="6">
    <source>
        <dbReference type="SAM" id="MobiDB-lite"/>
    </source>
</evidence>
<accession>A0A9W8ZP10</accession>
<dbReference type="GO" id="GO:0006606">
    <property type="term" value="P:protein import into nucleus"/>
    <property type="evidence" value="ECO:0007669"/>
    <property type="project" value="InterPro"/>
</dbReference>
<dbReference type="SUPFAM" id="SSF48371">
    <property type="entry name" value="ARM repeat"/>
    <property type="match status" value="1"/>
</dbReference>
<evidence type="ECO:0000256" key="4">
    <source>
        <dbReference type="ARBA" id="ARBA00022737"/>
    </source>
</evidence>
<dbReference type="Gene3D" id="1.25.10.10">
    <property type="entry name" value="Leucine-rich Repeat Variant"/>
    <property type="match status" value="2"/>
</dbReference>
<keyword evidence="4" id="KW-0677">Repeat</keyword>
<feature type="non-terminal residue" evidence="7">
    <location>
        <position position="556"/>
    </location>
</feature>
<dbReference type="InterPro" id="IPR016024">
    <property type="entry name" value="ARM-type_fold"/>
</dbReference>
<dbReference type="EMBL" id="JANVFS010000075">
    <property type="protein sequence ID" value="KAJ4463319.1"/>
    <property type="molecule type" value="Genomic_DNA"/>
</dbReference>
<feature type="compositionally biased region" description="Polar residues" evidence="6">
    <location>
        <begin position="60"/>
        <end position="77"/>
    </location>
</feature>
<sequence length="556" mass="61482">MDGQGTVSPHLLLNGRENLLEEFGKSSTRKATERQTKAALYVKHAGRTNEGCTEHRQANDRGQSMTGTVEPGSTDNPNKVAGADGRYTRDFVVRATDYSGVGFAGGNVPPAGMMVEDGIPRVINMNGGYLGEATAGFEESLRGLTGQDATWNTFHGLEASAAAVSDYQLWGGSRFSDKVLKMLWSTYGGVETVHLDVTAQYETGVGRDVRVDWSVRVYLRQGQHMERESCYKEWRQTRPKRAGTKQLNFRSAIDLASKVMSSPEVLQHIKTTVLHALEDESALVGNVAGEAISTIFGILDWPECLPKLVKILEMSDLDKQGAALNAFKNMCENHLRKLDVDISGNRPLDLMIPRFLSFTDHPSVEIEDELLWLDDDKDLNIPDTEPNREGPIGSDDAGFVETMAAEWSVQKFKGELFNVLLEPLKEKLWCNDWLQQESAILAVGATAEGCHEVMELHLPNLIPYLIDSLNDSKVSIFFVVISRSVNDNWITKPISDELNGSYLSPTLERLLCVVLDDNKQVQIAGCSAFKTLAENAGMELTPYLDRVLRNLVAALN</sequence>
<dbReference type="Pfam" id="PF13513">
    <property type="entry name" value="HEAT_EZ"/>
    <property type="match status" value="1"/>
</dbReference>
<dbReference type="Proteomes" id="UP001150238">
    <property type="component" value="Unassembled WGS sequence"/>
</dbReference>
<comment type="caution">
    <text evidence="7">The sequence shown here is derived from an EMBL/GenBank/DDBJ whole genome shotgun (WGS) entry which is preliminary data.</text>
</comment>
<evidence type="ECO:0000256" key="5">
    <source>
        <dbReference type="ARBA" id="ARBA00022927"/>
    </source>
</evidence>
<evidence type="ECO:0000256" key="2">
    <source>
        <dbReference type="ARBA" id="ARBA00022448"/>
    </source>
</evidence>
<evidence type="ECO:0000313" key="7">
    <source>
        <dbReference type="EMBL" id="KAJ4463319.1"/>
    </source>
</evidence>
<name>A0A9W8ZP10_9AGAR</name>
<dbReference type="InterPro" id="IPR040122">
    <property type="entry name" value="Importin_beta"/>
</dbReference>
<proteinExistence type="predicted"/>
<protein>
    <submittedName>
        <fullName evidence="7">Armadillo-type protein</fullName>
    </submittedName>
</protein>
<feature type="region of interest" description="Disordered" evidence="6">
    <location>
        <begin position="53"/>
        <end position="83"/>
    </location>
</feature>
<organism evidence="7 8">
    <name type="scientific">Lentinula lateritia</name>
    <dbReference type="NCBI Taxonomy" id="40482"/>
    <lineage>
        <taxon>Eukaryota</taxon>
        <taxon>Fungi</taxon>
        <taxon>Dikarya</taxon>
        <taxon>Basidiomycota</taxon>
        <taxon>Agaricomycotina</taxon>
        <taxon>Agaricomycetes</taxon>
        <taxon>Agaricomycetidae</taxon>
        <taxon>Agaricales</taxon>
        <taxon>Marasmiineae</taxon>
        <taxon>Omphalotaceae</taxon>
        <taxon>Lentinula</taxon>
    </lineage>
</organism>
<dbReference type="AlphaFoldDB" id="A0A9W8ZP10"/>
<evidence type="ECO:0000256" key="1">
    <source>
        <dbReference type="ARBA" id="ARBA00004496"/>
    </source>
</evidence>
<dbReference type="GO" id="GO:0005737">
    <property type="term" value="C:cytoplasm"/>
    <property type="evidence" value="ECO:0007669"/>
    <property type="project" value="UniProtKB-SubCell"/>
</dbReference>
<keyword evidence="3" id="KW-0963">Cytoplasm</keyword>
<dbReference type="InterPro" id="IPR011989">
    <property type="entry name" value="ARM-like"/>
</dbReference>
<reference evidence="7" key="1">
    <citation type="submission" date="2022-08" db="EMBL/GenBank/DDBJ databases">
        <authorList>
            <consortium name="DOE Joint Genome Institute"/>
            <person name="Min B."/>
            <person name="Riley R."/>
            <person name="Sierra-Patev S."/>
            <person name="Naranjo-Ortiz M."/>
            <person name="Looney B."/>
            <person name="Konkel Z."/>
            <person name="Slot J.C."/>
            <person name="Sakamoto Y."/>
            <person name="Steenwyk J.L."/>
            <person name="Rokas A."/>
            <person name="Carro J."/>
            <person name="Camarero S."/>
            <person name="Ferreira P."/>
            <person name="Molpeceres G."/>
            <person name="Ruiz-Duenas F.J."/>
            <person name="Serrano A."/>
            <person name="Henrissat B."/>
            <person name="Drula E."/>
            <person name="Hughes K.W."/>
            <person name="Mata J.L."/>
            <person name="Ishikawa N.K."/>
            <person name="Vargas-Isla R."/>
            <person name="Ushijima S."/>
            <person name="Smith C.A."/>
            <person name="Ahrendt S."/>
            <person name="Andreopoulos W."/>
            <person name="He G."/>
            <person name="Labutti K."/>
            <person name="Lipzen A."/>
            <person name="Ng V."/>
            <person name="Sandor L."/>
            <person name="Barry K."/>
            <person name="Martinez A.T."/>
            <person name="Xiao Y."/>
            <person name="Gibbons J.G."/>
            <person name="Terashima K."/>
            <person name="Hibbett D.S."/>
            <person name="Grigoriev I.V."/>
        </authorList>
    </citation>
    <scope>NUCLEOTIDE SEQUENCE</scope>
    <source>
        <strain evidence="7">Sp2 HRB7682 ss15</strain>
    </source>
</reference>
<keyword evidence="2" id="KW-0813">Transport</keyword>
<keyword evidence="5" id="KW-0653">Protein transport</keyword>